<dbReference type="InterPro" id="IPR051448">
    <property type="entry name" value="CdaR-like_regulators"/>
</dbReference>
<dbReference type="Gene3D" id="1.10.10.2840">
    <property type="entry name" value="PucR C-terminal helix-turn-helix domain"/>
    <property type="match status" value="1"/>
</dbReference>
<evidence type="ECO:0000259" key="3">
    <source>
        <dbReference type="Pfam" id="PF13556"/>
    </source>
</evidence>
<sequence length="405" mass="45793">MSNSDLLDKKLCEKLAQSASLTIGHDVLITDSFGYVVASNDPDRVDSLHEASLEVIQSARKIYHDAAAARKFAGTKPGITIPIIIDSIVIGTIGITGAPHEISQYALLIQQLAQIFLDFEKRQRSTTRTDYRKKNLLREIITYDSRSHDEAAICESAYEFGIDLNAARIAVKLEEIEGRHDDASEETRVHQAKIMECLLRHFDHPQDFVCPQNNTGYVVFAFGLRSIQPQQYLEMLQQKCLCVNSECLTVGIRLRIGIGFFSHSVETLRQSYENACFALKSIHAGIRNSTCLYIGDVVLEKIAASLPDGICSEISAQMFGRVMQAKNRKEVLLTIEHWFQQRFNFVQTAQALHIHKSTLVYRFRRIRETCGLDMYDLDKVLAIYLLDIRHKLCGQSDSRTSSIVM</sequence>
<organism evidence="5 6">
    <name type="scientific">Agathobaculum faecis</name>
    <dbReference type="NCBI Taxonomy" id="2763013"/>
    <lineage>
        <taxon>Bacteria</taxon>
        <taxon>Bacillati</taxon>
        <taxon>Bacillota</taxon>
        <taxon>Clostridia</taxon>
        <taxon>Eubacteriales</taxon>
        <taxon>Butyricicoccaceae</taxon>
        <taxon>Agathobaculum</taxon>
    </lineage>
</organism>
<dbReference type="RefSeq" id="WP_147574459.1">
    <property type="nucleotide sequence ID" value="NZ_JACOPL010000013.1"/>
</dbReference>
<evidence type="ECO:0000256" key="1">
    <source>
        <dbReference type="ARBA" id="ARBA00006754"/>
    </source>
</evidence>
<dbReference type="InterPro" id="IPR041522">
    <property type="entry name" value="CdaR_GGDEF"/>
</dbReference>
<reference evidence="5" key="1">
    <citation type="submission" date="2020-08" db="EMBL/GenBank/DDBJ databases">
        <title>Genome public.</title>
        <authorList>
            <person name="Liu C."/>
            <person name="Sun Q."/>
        </authorList>
    </citation>
    <scope>NUCLEOTIDE SEQUENCE</scope>
    <source>
        <strain evidence="5">NSJ-28</strain>
    </source>
</reference>
<comment type="similarity">
    <text evidence="1">Belongs to the CdaR family.</text>
</comment>
<dbReference type="PANTHER" id="PTHR33744">
    <property type="entry name" value="CARBOHYDRATE DIACID REGULATOR"/>
    <property type="match status" value="1"/>
</dbReference>
<feature type="domain" description="CdaR GGDEF-like" evidence="4">
    <location>
        <begin position="148"/>
        <end position="280"/>
    </location>
</feature>
<gene>
    <name evidence="5" type="ORF">H8S45_12485</name>
</gene>
<keyword evidence="6" id="KW-1185">Reference proteome</keyword>
<name>A0A923RZG5_9FIRM</name>
<dbReference type="Pfam" id="PF13556">
    <property type="entry name" value="HTH_30"/>
    <property type="match status" value="1"/>
</dbReference>
<comment type="caution">
    <text evidence="5">The sequence shown here is derived from an EMBL/GenBank/DDBJ whole genome shotgun (WGS) entry which is preliminary data.</text>
</comment>
<dbReference type="InterPro" id="IPR025736">
    <property type="entry name" value="PucR_C-HTH_dom"/>
</dbReference>
<dbReference type="Pfam" id="PF17853">
    <property type="entry name" value="GGDEF_2"/>
    <property type="match status" value="1"/>
</dbReference>
<accession>A0A923RZG5</accession>
<dbReference type="AlphaFoldDB" id="A0A923RZG5"/>
<dbReference type="PANTHER" id="PTHR33744:SF15">
    <property type="entry name" value="CARBOHYDRATE DIACID REGULATOR"/>
    <property type="match status" value="1"/>
</dbReference>
<dbReference type="EMBL" id="JACOPL010000013">
    <property type="protein sequence ID" value="MBC5726270.1"/>
    <property type="molecule type" value="Genomic_DNA"/>
</dbReference>
<protein>
    <submittedName>
        <fullName evidence="5">Helix-turn-helix domain-containing protein</fullName>
    </submittedName>
</protein>
<proteinExistence type="inferred from homology"/>
<evidence type="ECO:0000259" key="2">
    <source>
        <dbReference type="Pfam" id="PF05651"/>
    </source>
</evidence>
<evidence type="ECO:0000313" key="6">
    <source>
        <dbReference type="Proteomes" id="UP000606499"/>
    </source>
</evidence>
<feature type="domain" description="PucR C-terminal helix-turn-helix" evidence="3">
    <location>
        <begin position="332"/>
        <end position="385"/>
    </location>
</feature>
<dbReference type="Pfam" id="PF05651">
    <property type="entry name" value="Diacid_rec"/>
    <property type="match status" value="1"/>
</dbReference>
<dbReference type="InterPro" id="IPR008599">
    <property type="entry name" value="Diacid_rec"/>
</dbReference>
<dbReference type="InterPro" id="IPR042070">
    <property type="entry name" value="PucR_C-HTH_sf"/>
</dbReference>
<evidence type="ECO:0000313" key="5">
    <source>
        <dbReference type="EMBL" id="MBC5726270.1"/>
    </source>
</evidence>
<feature type="domain" description="Putative sugar diacid recognition" evidence="2">
    <location>
        <begin position="7"/>
        <end position="138"/>
    </location>
</feature>
<dbReference type="Proteomes" id="UP000606499">
    <property type="component" value="Unassembled WGS sequence"/>
</dbReference>
<evidence type="ECO:0000259" key="4">
    <source>
        <dbReference type="Pfam" id="PF17853"/>
    </source>
</evidence>